<dbReference type="PANTHER" id="PTHR48083">
    <property type="entry name" value="MEDIUM-CHAIN SPECIFIC ACYL-COA DEHYDROGENASE, MITOCHONDRIAL-RELATED"/>
    <property type="match status" value="1"/>
</dbReference>
<dbReference type="InterPro" id="IPR036250">
    <property type="entry name" value="AcylCo_DH-like_C"/>
</dbReference>
<dbReference type="RefSeq" id="WP_150714336.1">
    <property type="nucleotide sequence ID" value="NZ_CABVGY010000001.1"/>
</dbReference>
<dbReference type="GO" id="GO:0033539">
    <property type="term" value="P:fatty acid beta-oxidation using acyl-CoA dehydrogenase"/>
    <property type="evidence" value="ECO:0007669"/>
    <property type="project" value="TreeGrafter"/>
</dbReference>
<dbReference type="InterPro" id="IPR006089">
    <property type="entry name" value="Acyl-CoA_DH_CS"/>
</dbReference>
<evidence type="ECO:0000256" key="6">
    <source>
        <dbReference type="ARBA" id="ARBA00023002"/>
    </source>
</evidence>
<dbReference type="InterPro" id="IPR009100">
    <property type="entry name" value="AcylCoA_DH/oxidase_NM_dom_sf"/>
</dbReference>
<evidence type="ECO:0000256" key="3">
    <source>
        <dbReference type="ARBA" id="ARBA00009347"/>
    </source>
</evidence>
<protein>
    <recommendedName>
        <fullName evidence="8">Acyl-[acyl-carrier-protein] dehydrogenase MbtN</fullName>
    </recommendedName>
    <alternativeName>
        <fullName evidence="9">Mycobactin synthase protein N</fullName>
    </alternativeName>
</protein>
<comment type="pathway">
    <text evidence="2">Siderophore biosynthesis; mycobactin biosynthesis.</text>
</comment>
<dbReference type="Pfam" id="PF02770">
    <property type="entry name" value="Acyl-CoA_dh_M"/>
    <property type="match status" value="1"/>
</dbReference>
<dbReference type="Gene3D" id="1.20.140.10">
    <property type="entry name" value="Butyryl-CoA Dehydrogenase, subunit A, domain 3"/>
    <property type="match status" value="1"/>
</dbReference>
<comment type="similarity">
    <text evidence="3 10">Belongs to the acyl-CoA dehydrogenase family.</text>
</comment>
<dbReference type="PROSITE" id="PS00073">
    <property type="entry name" value="ACYL_COA_DH_2"/>
    <property type="match status" value="1"/>
</dbReference>
<dbReference type="GO" id="GO:0003995">
    <property type="term" value="F:acyl-CoA dehydrogenase activity"/>
    <property type="evidence" value="ECO:0007669"/>
    <property type="project" value="InterPro"/>
</dbReference>
<evidence type="ECO:0000256" key="4">
    <source>
        <dbReference type="ARBA" id="ARBA00022630"/>
    </source>
</evidence>
<reference evidence="14 15" key="1">
    <citation type="submission" date="2019-09" db="EMBL/GenBank/DDBJ databases">
        <authorList>
            <person name="Chandra G."/>
            <person name="Truman W A."/>
        </authorList>
    </citation>
    <scope>NUCLEOTIDE SEQUENCE [LARGE SCALE GENOMIC DNA]</scope>
    <source>
        <strain evidence="14">PS659</strain>
    </source>
</reference>
<organism evidence="14 15">
    <name type="scientific">Pseudomonas fluorescens</name>
    <dbReference type="NCBI Taxonomy" id="294"/>
    <lineage>
        <taxon>Bacteria</taxon>
        <taxon>Pseudomonadati</taxon>
        <taxon>Pseudomonadota</taxon>
        <taxon>Gammaproteobacteria</taxon>
        <taxon>Pseudomonadales</taxon>
        <taxon>Pseudomonadaceae</taxon>
        <taxon>Pseudomonas</taxon>
    </lineage>
</organism>
<dbReference type="InterPro" id="IPR046373">
    <property type="entry name" value="Acyl-CoA_Oxase/DH_mid-dom_sf"/>
</dbReference>
<dbReference type="GO" id="GO:0050660">
    <property type="term" value="F:flavin adenine dinucleotide binding"/>
    <property type="evidence" value="ECO:0007669"/>
    <property type="project" value="InterPro"/>
</dbReference>
<dbReference type="Pfam" id="PF02771">
    <property type="entry name" value="Acyl-CoA_dh_N"/>
    <property type="match status" value="1"/>
</dbReference>
<dbReference type="PANTHER" id="PTHR48083:SF20">
    <property type="entry name" value="LONG-CHAIN SPECIFIC ACYL-COA DEHYDROGENASE, MITOCHONDRIAL"/>
    <property type="match status" value="1"/>
</dbReference>
<dbReference type="Gene3D" id="2.40.110.10">
    <property type="entry name" value="Butyryl-CoA Dehydrogenase, subunit A, domain 2"/>
    <property type="match status" value="1"/>
</dbReference>
<comment type="cofactor">
    <cofactor evidence="1 10">
        <name>FAD</name>
        <dbReference type="ChEBI" id="CHEBI:57692"/>
    </cofactor>
</comment>
<dbReference type="Gene3D" id="1.10.540.10">
    <property type="entry name" value="Acyl-CoA dehydrogenase/oxidase, N-terminal domain"/>
    <property type="match status" value="1"/>
</dbReference>
<dbReference type="SUPFAM" id="SSF56645">
    <property type="entry name" value="Acyl-CoA dehydrogenase NM domain-like"/>
    <property type="match status" value="1"/>
</dbReference>
<proteinExistence type="inferred from homology"/>
<evidence type="ECO:0000259" key="13">
    <source>
        <dbReference type="Pfam" id="PF02771"/>
    </source>
</evidence>
<dbReference type="InterPro" id="IPR037069">
    <property type="entry name" value="AcylCoA_DH/ox_N_sf"/>
</dbReference>
<feature type="domain" description="Acyl-CoA dehydrogenase/oxidase N-terminal" evidence="13">
    <location>
        <begin position="10"/>
        <end position="121"/>
    </location>
</feature>
<feature type="domain" description="Acyl-CoA oxidase/dehydrogenase middle" evidence="12">
    <location>
        <begin position="125"/>
        <end position="221"/>
    </location>
</feature>
<dbReference type="EMBL" id="CABVGY010000001">
    <property type="protein sequence ID" value="VVM38212.1"/>
    <property type="molecule type" value="Genomic_DNA"/>
</dbReference>
<evidence type="ECO:0000256" key="5">
    <source>
        <dbReference type="ARBA" id="ARBA00022827"/>
    </source>
</evidence>
<feature type="domain" description="Acyl-CoA dehydrogenase/oxidase C-terminal" evidence="11">
    <location>
        <begin position="234"/>
        <end position="381"/>
    </location>
</feature>
<gene>
    <name evidence="14" type="primary">mmgC_1</name>
    <name evidence="14" type="ORF">PS659_00143</name>
</gene>
<keyword evidence="6 10" id="KW-0560">Oxidoreductase</keyword>
<evidence type="ECO:0000256" key="1">
    <source>
        <dbReference type="ARBA" id="ARBA00001974"/>
    </source>
</evidence>
<evidence type="ECO:0000256" key="9">
    <source>
        <dbReference type="ARBA" id="ARBA00042660"/>
    </source>
</evidence>
<dbReference type="Proteomes" id="UP000326729">
    <property type="component" value="Unassembled WGS sequence"/>
</dbReference>
<evidence type="ECO:0000256" key="2">
    <source>
        <dbReference type="ARBA" id="ARBA00005102"/>
    </source>
</evidence>
<dbReference type="InterPro" id="IPR006091">
    <property type="entry name" value="Acyl-CoA_Oxase/DH_mid-dom"/>
</dbReference>
<evidence type="ECO:0000313" key="14">
    <source>
        <dbReference type="EMBL" id="VVM38212.1"/>
    </source>
</evidence>
<evidence type="ECO:0000256" key="7">
    <source>
        <dbReference type="ARBA" id="ARBA00037085"/>
    </source>
</evidence>
<evidence type="ECO:0000259" key="11">
    <source>
        <dbReference type="Pfam" id="PF00441"/>
    </source>
</evidence>
<dbReference type="FunFam" id="2.40.110.10:FF:000002">
    <property type="entry name" value="Acyl-CoA dehydrogenase fadE12"/>
    <property type="match status" value="1"/>
</dbReference>
<dbReference type="SUPFAM" id="SSF47203">
    <property type="entry name" value="Acyl-CoA dehydrogenase C-terminal domain-like"/>
    <property type="match status" value="1"/>
</dbReference>
<evidence type="ECO:0000256" key="8">
    <source>
        <dbReference type="ARBA" id="ARBA00040394"/>
    </source>
</evidence>
<dbReference type="InterPro" id="IPR013786">
    <property type="entry name" value="AcylCoA_DH/ox_N"/>
</dbReference>
<dbReference type="InterPro" id="IPR050741">
    <property type="entry name" value="Acyl-CoA_dehydrogenase"/>
</dbReference>
<dbReference type="FunFam" id="1.20.140.10:FF:000001">
    <property type="entry name" value="Acyl-CoA dehydrogenase"/>
    <property type="match status" value="1"/>
</dbReference>
<accession>A0A5E6P787</accession>
<comment type="function">
    <text evidence="7">Catalyzes the dehydrogenation at the alpha-beta position of ACP-bound acyl chains. This results in the introduction of a double bond in the lipidic chain, which is further transferred to the epsilon-amino group of lysine residue in the mycobactin core by MbtK.</text>
</comment>
<sequence length="382" mass="42889">MSDYRPSWMTEDMALFQESVRRFTAEELVPNEPRWVKQHHVDRETWLKAGEMGMLCPGIPEEYGGGGGSHAHNLIIGYELTRAIATSLGVNVHSAISAHYLLRYASEEQKLKWLPQMARGELVAAIAMTEPGAGTDLQNIRTKAIRDGDHYVINGSKTFITNGYLADLVLLVCKTDPSLGAKGLSIILLEVNDLPGFRRGATLEKIGMQGQDTCELFFDDVRVPVANLLGPEEGKGFVQLMQQLPEERMFIAMNALGAMERALEETVQYAHDRKLFGKPLMEMQNTRFKLAEMQTTLTITRTFVNDCVEKMIKHELDATTAAMAKWWVSTQACQVIDECLQLHGGYGYMTEYPIARLYTNSRVMRIYGGSNEVMKELIARTL</sequence>
<evidence type="ECO:0000313" key="15">
    <source>
        <dbReference type="Proteomes" id="UP000326729"/>
    </source>
</evidence>
<keyword evidence="4 10" id="KW-0285">Flavoprotein</keyword>
<dbReference type="InterPro" id="IPR009075">
    <property type="entry name" value="AcylCo_DH/oxidase_C"/>
</dbReference>
<dbReference type="OrthoDB" id="9775090at2"/>
<evidence type="ECO:0000259" key="12">
    <source>
        <dbReference type="Pfam" id="PF02770"/>
    </source>
</evidence>
<dbReference type="Pfam" id="PF00441">
    <property type="entry name" value="Acyl-CoA_dh_1"/>
    <property type="match status" value="1"/>
</dbReference>
<keyword evidence="5 10" id="KW-0274">FAD</keyword>
<dbReference type="FunFam" id="1.10.540.10:FF:000026">
    <property type="entry name" value="Acyl-CoA dehydrogenase medium chain"/>
    <property type="match status" value="1"/>
</dbReference>
<dbReference type="GO" id="GO:0005737">
    <property type="term" value="C:cytoplasm"/>
    <property type="evidence" value="ECO:0007669"/>
    <property type="project" value="TreeGrafter"/>
</dbReference>
<dbReference type="AlphaFoldDB" id="A0A5E6P787"/>
<evidence type="ECO:0000256" key="10">
    <source>
        <dbReference type="RuleBase" id="RU362125"/>
    </source>
</evidence>
<name>A0A5E6P787_PSEFL</name>